<sequence length="331" mass="36101">MEPFPPALGLSSEQTEQLLRLAGAAPSLHNRQPWRFRLSPESIELFCDPRRRLPAADPDDRELRVGCGAALLNLRIALAQAGIRPDVTLVPRTGGPWALAHVRVAEHADPAPPESELFRAIPVRRSNRRPFLPDPVPLAHCQALVRAVQAEDCWLHVVERSQLGVLENLVRTAHRAQLDDPAFVAEMLEWTGRGPGEVEGVPAASAGPLPEPQDQWVLRDFSGGQARIRLPGKDFEYDPLLLVLCSHSGTRTADLEAGQALQRMLLTATSLGLVASLISQVTEVGEVREELRRLLGGSLHPQAVVRVGYGTPAPATPRREPRELLVDQAGA</sequence>
<dbReference type="PANTHER" id="PTHR23026">
    <property type="entry name" value="NADPH NITROREDUCTASE"/>
    <property type="match status" value="1"/>
</dbReference>
<name>A0ABN3VA84_9PSEU</name>
<dbReference type="EMBL" id="BAAAUX010000011">
    <property type="protein sequence ID" value="GAA2784798.1"/>
    <property type="molecule type" value="Genomic_DNA"/>
</dbReference>
<comment type="caution">
    <text evidence="2">The sequence shown here is derived from an EMBL/GenBank/DDBJ whole genome shotgun (WGS) entry which is preliminary data.</text>
</comment>
<evidence type="ECO:0000313" key="2">
    <source>
        <dbReference type="EMBL" id="GAA2784798.1"/>
    </source>
</evidence>
<dbReference type="InterPro" id="IPR000415">
    <property type="entry name" value="Nitroreductase-like"/>
</dbReference>
<keyword evidence="3" id="KW-1185">Reference proteome</keyword>
<dbReference type="SUPFAM" id="SSF55469">
    <property type="entry name" value="FMN-dependent nitroreductase-like"/>
    <property type="match status" value="2"/>
</dbReference>
<dbReference type="Pfam" id="PF00881">
    <property type="entry name" value="Nitroreductase"/>
    <property type="match status" value="1"/>
</dbReference>
<accession>A0ABN3VA84</accession>
<dbReference type="InterPro" id="IPR029479">
    <property type="entry name" value="Nitroreductase"/>
</dbReference>
<proteinExistence type="predicted"/>
<evidence type="ECO:0000313" key="3">
    <source>
        <dbReference type="Proteomes" id="UP001500979"/>
    </source>
</evidence>
<dbReference type="InterPro" id="IPR050627">
    <property type="entry name" value="Nitroreductase/BluB"/>
</dbReference>
<reference evidence="2 3" key="1">
    <citation type="journal article" date="2019" name="Int. J. Syst. Evol. Microbiol.">
        <title>The Global Catalogue of Microorganisms (GCM) 10K type strain sequencing project: providing services to taxonomists for standard genome sequencing and annotation.</title>
        <authorList>
            <consortium name="The Broad Institute Genomics Platform"/>
            <consortium name="The Broad Institute Genome Sequencing Center for Infectious Disease"/>
            <person name="Wu L."/>
            <person name="Ma J."/>
        </authorList>
    </citation>
    <scope>NUCLEOTIDE SEQUENCE [LARGE SCALE GENOMIC DNA]</scope>
    <source>
        <strain evidence="2 3">JCM 9383</strain>
    </source>
</reference>
<protein>
    <submittedName>
        <fullName evidence="2">Nitroreductase family protein</fullName>
    </submittedName>
</protein>
<dbReference type="PANTHER" id="PTHR23026:SF123">
    <property type="entry name" value="NAD(P)H NITROREDUCTASE RV3131-RELATED"/>
    <property type="match status" value="1"/>
</dbReference>
<feature type="domain" description="Nitroreductase" evidence="1">
    <location>
        <begin position="249"/>
        <end position="309"/>
    </location>
</feature>
<evidence type="ECO:0000259" key="1">
    <source>
        <dbReference type="Pfam" id="PF00881"/>
    </source>
</evidence>
<dbReference type="RefSeq" id="WP_344679110.1">
    <property type="nucleotide sequence ID" value="NZ_BAAAUX010000011.1"/>
</dbReference>
<dbReference type="Gene3D" id="3.40.109.10">
    <property type="entry name" value="NADH Oxidase"/>
    <property type="match status" value="1"/>
</dbReference>
<dbReference type="Proteomes" id="UP001500979">
    <property type="component" value="Unassembled WGS sequence"/>
</dbReference>
<gene>
    <name evidence="2" type="ORF">GCM10010470_18580</name>
</gene>
<organism evidence="2 3">
    <name type="scientific">Saccharopolyspora taberi</name>
    <dbReference type="NCBI Taxonomy" id="60895"/>
    <lineage>
        <taxon>Bacteria</taxon>
        <taxon>Bacillati</taxon>
        <taxon>Actinomycetota</taxon>
        <taxon>Actinomycetes</taxon>
        <taxon>Pseudonocardiales</taxon>
        <taxon>Pseudonocardiaceae</taxon>
        <taxon>Saccharopolyspora</taxon>
    </lineage>
</organism>
<dbReference type="NCBIfam" id="NF047509">
    <property type="entry name" value="Rv3131_FMN_oxido"/>
    <property type="match status" value="1"/>
</dbReference>